<accession>A0A2T3BF76</accession>
<gene>
    <name evidence="2" type="ORF">M430DRAFT_32517</name>
</gene>
<protein>
    <submittedName>
        <fullName evidence="2">Uncharacterized protein</fullName>
    </submittedName>
</protein>
<organism evidence="2 3">
    <name type="scientific">Amorphotheca resinae ATCC 22711</name>
    <dbReference type="NCBI Taxonomy" id="857342"/>
    <lineage>
        <taxon>Eukaryota</taxon>
        <taxon>Fungi</taxon>
        <taxon>Dikarya</taxon>
        <taxon>Ascomycota</taxon>
        <taxon>Pezizomycotina</taxon>
        <taxon>Leotiomycetes</taxon>
        <taxon>Helotiales</taxon>
        <taxon>Amorphothecaceae</taxon>
        <taxon>Amorphotheca</taxon>
    </lineage>
</organism>
<feature type="compositionally biased region" description="Acidic residues" evidence="1">
    <location>
        <begin position="403"/>
        <end position="412"/>
    </location>
</feature>
<evidence type="ECO:0000256" key="1">
    <source>
        <dbReference type="SAM" id="MobiDB-lite"/>
    </source>
</evidence>
<proteinExistence type="predicted"/>
<dbReference type="STRING" id="857342.A0A2T3BF76"/>
<sequence length="689" mass="76618">MSTGFKEVDVTNFSNQQGWRRFPAQDDFFSGLTVQDDDLFIHDDDETDSSQPPGIAEWRSNLVALSQRYNFYFAAYRDKIHVTIPRGLKQTLPGTPDLVLPLPRSQKAIRVGGFIDPARPHCVNNMIISDLGSHEILLMAFDDGDVIAYYTHAIVTAIESRNDMGSEVGIIKPLFHENVGASAWGLAIHEQSRLIAASSNLREVTVFMPAYTTDGDPRVEEFLQDSTFPEFPHLPESPSYRKINRRRVMKLGIEGHNVPSLSFASDVDGEARSILAADILGNLWIFDIYSDKRQRLPGVHPRSARGDVPMGWGVLVLPLNAFKHTSTPHEALGVHDLKSAMSVVEIGGETERIFDVTSHIRLRDSFNYDPSAPAVRLGQPTPNTASPLIPEEDEPGNLTEGDATSEETDAEPSEMVTDSSDEEGRALSILESEEDVTTVLGLLMEGPSDPDADSPESSVMDRRGSDMDYFQCLVNMNPALVPMPTNKQTLLDLLEKYTKLGSEEFEAMTPTAASEDEDMFLLPDNSAILRTYQYDAELIPPSRSMPRTICKRLVKQSASPAPYEVLRPFERLNLLAAIPPLSLVVVASQAGRAALLTLTRPDDQFSVNGPVVTFRVERMLPSNEHQHAGIRPPMPLMGMAVSPVQTDDMTGAKERRNARRWRLILHYHDHTVLSYELSRDEQTDDLMVL</sequence>
<name>A0A2T3BF76_AMORE</name>
<keyword evidence="3" id="KW-1185">Reference proteome</keyword>
<reference evidence="2 3" key="1">
    <citation type="journal article" date="2018" name="New Phytol.">
        <title>Comparative genomics and transcriptomics depict ericoid mycorrhizal fungi as versatile saprotrophs and plant mutualists.</title>
        <authorList>
            <person name="Martino E."/>
            <person name="Morin E."/>
            <person name="Grelet G.A."/>
            <person name="Kuo A."/>
            <person name="Kohler A."/>
            <person name="Daghino S."/>
            <person name="Barry K.W."/>
            <person name="Cichocki N."/>
            <person name="Clum A."/>
            <person name="Dockter R.B."/>
            <person name="Hainaut M."/>
            <person name="Kuo R.C."/>
            <person name="LaButti K."/>
            <person name="Lindahl B.D."/>
            <person name="Lindquist E.A."/>
            <person name="Lipzen A."/>
            <person name="Khouja H.R."/>
            <person name="Magnuson J."/>
            <person name="Murat C."/>
            <person name="Ohm R.A."/>
            <person name="Singer S.W."/>
            <person name="Spatafora J.W."/>
            <person name="Wang M."/>
            <person name="Veneault-Fourrey C."/>
            <person name="Henrissat B."/>
            <person name="Grigoriev I.V."/>
            <person name="Martin F.M."/>
            <person name="Perotto S."/>
        </authorList>
    </citation>
    <scope>NUCLEOTIDE SEQUENCE [LARGE SCALE GENOMIC DNA]</scope>
    <source>
        <strain evidence="2 3">ATCC 22711</strain>
    </source>
</reference>
<dbReference type="Pfam" id="PF08728">
    <property type="entry name" value="CRT10"/>
    <property type="match status" value="1"/>
</dbReference>
<evidence type="ECO:0000313" key="2">
    <source>
        <dbReference type="EMBL" id="PSS27983.1"/>
    </source>
</evidence>
<evidence type="ECO:0000313" key="3">
    <source>
        <dbReference type="Proteomes" id="UP000241818"/>
    </source>
</evidence>
<dbReference type="InParanoid" id="A0A2T3BF76"/>
<dbReference type="OrthoDB" id="5591786at2759"/>
<feature type="region of interest" description="Disordered" evidence="1">
    <location>
        <begin position="371"/>
        <end position="422"/>
    </location>
</feature>
<dbReference type="EMBL" id="KZ679006">
    <property type="protein sequence ID" value="PSS27983.1"/>
    <property type="molecule type" value="Genomic_DNA"/>
</dbReference>
<dbReference type="Proteomes" id="UP000241818">
    <property type="component" value="Unassembled WGS sequence"/>
</dbReference>
<dbReference type="InterPro" id="IPR014839">
    <property type="entry name" value="Crt10"/>
</dbReference>
<dbReference type="GeneID" id="36574270"/>
<dbReference type="AlphaFoldDB" id="A0A2T3BF76"/>
<dbReference type="RefSeq" id="XP_024725508.1">
    <property type="nucleotide sequence ID" value="XM_024866189.1"/>
</dbReference>